<dbReference type="EMBL" id="QXCT01000001">
    <property type="protein sequence ID" value="MDW9252023.1"/>
    <property type="molecule type" value="Genomic_DNA"/>
</dbReference>
<sequence>MRVARRIRDGCRAGRFGAVDARGSSAGACRSIIPNVSGFYKVGAAVSSVRVK</sequence>
<evidence type="ECO:0000313" key="2">
    <source>
        <dbReference type="Proteomes" id="UP001272137"/>
    </source>
</evidence>
<reference evidence="1" key="1">
    <citation type="submission" date="2018-08" db="EMBL/GenBank/DDBJ databases">
        <title>Identification of Burkholderia cepacia strains that express a Burkholderia pseudomallei-like capsular polysaccharide.</title>
        <authorList>
            <person name="Burtnick M.N."/>
            <person name="Vongsouvath M."/>
            <person name="Newton P."/>
            <person name="Wuthiekanun V."/>
            <person name="Limmathurotsakul D."/>
            <person name="Brett P.J."/>
            <person name="Chantratita N."/>
            <person name="Dance D.A."/>
        </authorList>
    </citation>
    <scope>NUCLEOTIDE SEQUENCE</scope>
    <source>
        <strain evidence="1">SBXCC001</strain>
    </source>
</reference>
<name>A0AAW9CMD1_BURTH</name>
<comment type="caution">
    <text evidence="1">The sequence shown here is derived from an EMBL/GenBank/DDBJ whole genome shotgun (WGS) entry which is preliminary data.</text>
</comment>
<protein>
    <submittedName>
        <fullName evidence="1">Uncharacterized protein</fullName>
    </submittedName>
</protein>
<dbReference type="AlphaFoldDB" id="A0AAW9CMD1"/>
<evidence type="ECO:0000313" key="1">
    <source>
        <dbReference type="EMBL" id="MDW9252023.1"/>
    </source>
</evidence>
<organism evidence="1 2">
    <name type="scientific">Burkholderia thailandensis</name>
    <dbReference type="NCBI Taxonomy" id="57975"/>
    <lineage>
        <taxon>Bacteria</taxon>
        <taxon>Pseudomonadati</taxon>
        <taxon>Pseudomonadota</taxon>
        <taxon>Betaproteobacteria</taxon>
        <taxon>Burkholderiales</taxon>
        <taxon>Burkholderiaceae</taxon>
        <taxon>Burkholderia</taxon>
        <taxon>pseudomallei group</taxon>
    </lineage>
</organism>
<dbReference type="Proteomes" id="UP001272137">
    <property type="component" value="Unassembled WGS sequence"/>
</dbReference>
<gene>
    <name evidence="1" type="ORF">C7S16_4795</name>
</gene>
<accession>A0AAW9CMD1</accession>
<proteinExistence type="predicted"/>